<feature type="compositionally biased region" description="Basic and acidic residues" evidence="1">
    <location>
        <begin position="20"/>
        <end position="41"/>
    </location>
</feature>
<sequence>MASLTSVAQAFDTEDPQEGPSKKDPEDERGRADPGDLVERDDHAHVRGRLVAALAKLGCEWVAGKLFPWKGFSSKLAKSGVVCHGWPDNVLLPGEDQQPRFKGGSKGISDLTLAECSSLYAALNDTSKQRLQFKFATNPKDLTSSRFPVIICAAPAADSPYPHGRRMFANLNIDRKGPQRLANTAVTRVKKNKKRSQPRPVETITIIDSDDIVEVPPPQKKSLESHPSPDHNSTPKEAPAAAPQKRQTRGKVEVLLTKKSIRKVSNQSNVLDLSSESGSEYEPDVGKVVASTRSDDEEPSEENLSDGIGPSTHAQKKRVKSANGTQSKDKGKGKMQSGGGCSRNHPFPRRVASRPRLPFSEDEDEFSADQGHHPPPTNVGQDTCPSLPCIQLEPPKESEIPMPSSGSTHSTINASLVSALQPRVDIGEPRDGNPACPSDSLITQPVVPSTLAQVPPDVSTLNPPQSTQRESVTSIPETTATAPPRPKPRPYVKRVHDSDGTSDDPFSLRKKVQLSSPALDSPSSTCPVAAKEGINTSEAVQERPAEQPAALTSAPELNCPPAVTHEGRQEAPPKPASNLNVPHLVQAYPGHLEHTVAPQATGDLYHFQRMPYMGGGGGGWYRPGLGAKKICGRDEVVLKKGPTV</sequence>
<accession>A0A8I3A2U6</accession>
<feature type="compositionally biased region" description="Polar residues" evidence="1">
    <location>
        <begin position="459"/>
        <end position="475"/>
    </location>
</feature>
<proteinExistence type="predicted"/>
<dbReference type="EMBL" id="JAGFBS010000086">
    <property type="protein sequence ID" value="KAG6369378.1"/>
    <property type="molecule type" value="Genomic_DNA"/>
</dbReference>
<dbReference type="OrthoDB" id="2639237at2759"/>
<feature type="compositionally biased region" description="Acidic residues" evidence="1">
    <location>
        <begin position="295"/>
        <end position="304"/>
    </location>
</feature>
<feature type="region of interest" description="Disordered" evidence="1">
    <location>
        <begin position="268"/>
        <end position="412"/>
    </location>
</feature>
<name>A0A8I3A2U6_9AGAM</name>
<feature type="region of interest" description="Disordered" evidence="1">
    <location>
        <begin position="424"/>
        <end position="508"/>
    </location>
</feature>
<protein>
    <submittedName>
        <fullName evidence="2">Uncharacterized protein</fullName>
    </submittedName>
</protein>
<feature type="compositionally biased region" description="Polar residues" evidence="1">
    <location>
        <begin position="440"/>
        <end position="452"/>
    </location>
</feature>
<comment type="caution">
    <text evidence="2">The sequence shown here is derived from an EMBL/GenBank/DDBJ whole genome shotgun (WGS) entry which is preliminary data.</text>
</comment>
<organism evidence="2 3">
    <name type="scientific">Boletus reticuloceps</name>
    <dbReference type="NCBI Taxonomy" id="495285"/>
    <lineage>
        <taxon>Eukaryota</taxon>
        <taxon>Fungi</taxon>
        <taxon>Dikarya</taxon>
        <taxon>Basidiomycota</taxon>
        <taxon>Agaricomycotina</taxon>
        <taxon>Agaricomycetes</taxon>
        <taxon>Agaricomycetidae</taxon>
        <taxon>Boletales</taxon>
        <taxon>Boletineae</taxon>
        <taxon>Boletaceae</taxon>
        <taxon>Boletoideae</taxon>
        <taxon>Boletus</taxon>
    </lineage>
</organism>
<gene>
    <name evidence="2" type="ORF">JVT61DRAFT_14987</name>
</gene>
<dbReference type="Proteomes" id="UP000683000">
    <property type="component" value="Unassembled WGS sequence"/>
</dbReference>
<feature type="region of interest" description="Disordered" evidence="1">
    <location>
        <begin position="187"/>
        <end position="252"/>
    </location>
</feature>
<keyword evidence="3" id="KW-1185">Reference proteome</keyword>
<evidence type="ECO:0000256" key="1">
    <source>
        <dbReference type="SAM" id="MobiDB-lite"/>
    </source>
</evidence>
<reference evidence="2" key="1">
    <citation type="submission" date="2021-03" db="EMBL/GenBank/DDBJ databases">
        <title>Evolutionary innovations through gain and loss of genes in the ectomycorrhizal Boletales.</title>
        <authorList>
            <person name="Wu G."/>
            <person name="Miyauchi S."/>
            <person name="Morin E."/>
            <person name="Yang Z.-L."/>
            <person name="Xu J."/>
            <person name="Martin F.M."/>
        </authorList>
    </citation>
    <scope>NUCLEOTIDE SEQUENCE</scope>
    <source>
        <strain evidence="2">BR01</strain>
    </source>
</reference>
<evidence type="ECO:0000313" key="3">
    <source>
        <dbReference type="Proteomes" id="UP000683000"/>
    </source>
</evidence>
<feature type="compositionally biased region" description="Polar residues" evidence="1">
    <location>
        <begin position="268"/>
        <end position="278"/>
    </location>
</feature>
<dbReference type="AlphaFoldDB" id="A0A8I3A2U6"/>
<evidence type="ECO:0000313" key="2">
    <source>
        <dbReference type="EMBL" id="KAG6369378.1"/>
    </source>
</evidence>
<feature type="compositionally biased region" description="Basic residues" evidence="1">
    <location>
        <begin position="188"/>
        <end position="197"/>
    </location>
</feature>
<feature type="region of interest" description="Disordered" evidence="1">
    <location>
        <begin position="1"/>
        <end position="41"/>
    </location>
</feature>
<feature type="region of interest" description="Disordered" evidence="1">
    <location>
        <begin position="539"/>
        <end position="577"/>
    </location>
</feature>